<proteinExistence type="predicted"/>
<evidence type="ECO:0000259" key="4">
    <source>
        <dbReference type="PROSITE" id="PS50949"/>
    </source>
</evidence>
<evidence type="ECO:0000313" key="5">
    <source>
        <dbReference type="EMBL" id="TPD59319.1"/>
    </source>
</evidence>
<keyword evidence="2" id="KW-0238">DNA-binding</keyword>
<evidence type="ECO:0000313" key="6">
    <source>
        <dbReference type="Proteomes" id="UP000319148"/>
    </source>
</evidence>
<evidence type="ECO:0000256" key="3">
    <source>
        <dbReference type="ARBA" id="ARBA00023163"/>
    </source>
</evidence>
<dbReference type="EMBL" id="VFIY01000014">
    <property type="protein sequence ID" value="TPD59319.1"/>
    <property type="molecule type" value="Genomic_DNA"/>
</dbReference>
<organism evidence="5 6">
    <name type="scientific">Emcibacter nanhaiensis</name>
    <dbReference type="NCBI Taxonomy" id="1505037"/>
    <lineage>
        <taxon>Bacteria</taxon>
        <taxon>Pseudomonadati</taxon>
        <taxon>Pseudomonadota</taxon>
        <taxon>Alphaproteobacteria</taxon>
        <taxon>Emcibacterales</taxon>
        <taxon>Emcibacteraceae</taxon>
        <taxon>Emcibacter</taxon>
    </lineage>
</organism>
<dbReference type="SMART" id="SM00345">
    <property type="entry name" value="HTH_GNTR"/>
    <property type="match status" value="1"/>
</dbReference>
<feature type="domain" description="HTH gntR-type" evidence="4">
    <location>
        <begin position="72"/>
        <end position="139"/>
    </location>
</feature>
<dbReference type="Gene3D" id="1.10.10.10">
    <property type="entry name" value="Winged helix-like DNA-binding domain superfamily/Winged helix DNA-binding domain"/>
    <property type="match status" value="1"/>
</dbReference>
<dbReference type="AlphaFoldDB" id="A0A501PFR9"/>
<dbReference type="InterPro" id="IPR036390">
    <property type="entry name" value="WH_DNA-bd_sf"/>
</dbReference>
<name>A0A501PFR9_9PROT</name>
<protein>
    <submittedName>
        <fullName evidence="5">GntR family transcriptional regulator</fullName>
    </submittedName>
</protein>
<gene>
    <name evidence="5" type="ORF">FIV46_11015</name>
</gene>
<dbReference type="Proteomes" id="UP000319148">
    <property type="component" value="Unassembled WGS sequence"/>
</dbReference>
<dbReference type="PROSITE" id="PS50949">
    <property type="entry name" value="HTH_GNTR"/>
    <property type="match status" value="1"/>
</dbReference>
<reference evidence="6" key="1">
    <citation type="submission" date="2019-06" db="EMBL/GenBank/DDBJ databases">
        <title>The complete genome of Emcibacter congregatus ZYLT.</title>
        <authorList>
            <person name="Zhao Z."/>
        </authorList>
    </citation>
    <scope>NUCLEOTIDE SEQUENCE [LARGE SCALE GENOMIC DNA]</scope>
    <source>
        <strain evidence="6">MCCC 1A06723</strain>
    </source>
</reference>
<dbReference type="PANTHER" id="PTHR43537:SF45">
    <property type="entry name" value="GNTR FAMILY REGULATORY PROTEIN"/>
    <property type="match status" value="1"/>
</dbReference>
<dbReference type="GO" id="GO:0003700">
    <property type="term" value="F:DNA-binding transcription factor activity"/>
    <property type="evidence" value="ECO:0007669"/>
    <property type="project" value="InterPro"/>
</dbReference>
<keyword evidence="3" id="KW-0804">Transcription</keyword>
<keyword evidence="1" id="KW-0805">Transcription regulation</keyword>
<dbReference type="InterPro" id="IPR000524">
    <property type="entry name" value="Tscrpt_reg_HTH_GntR"/>
</dbReference>
<dbReference type="SUPFAM" id="SSF46785">
    <property type="entry name" value="Winged helix' DNA-binding domain"/>
    <property type="match status" value="1"/>
</dbReference>
<sequence>MRAGPFSPLVSLKKIWTVKKLSPRPLKSVQARFDRCAGDIPAPMWRYSPCPWTIICSQFNLFGAVMHKPSKHPVFDRLYRRLKYELLNFKFAPHIRLNLEQIADNYDVSTIPVREVCRRLNAEGLLHHIPGRGYFYKQKTLEDFQNRQQLTLWILLLSLDRAVRAEKARKLFARQMPVTPLLRKTQNTQEAEILVDTTEVLFGQIALFADNALLPPLIKQQNDHLRVIRLRACLHSPDLAGELTEMLKCNAAKDFRKLRKRLLRYHVTEKRLLPSVLRELSRPSRCPDISTGK</sequence>
<evidence type="ECO:0000256" key="1">
    <source>
        <dbReference type="ARBA" id="ARBA00023015"/>
    </source>
</evidence>
<dbReference type="Pfam" id="PF00392">
    <property type="entry name" value="GntR"/>
    <property type="match status" value="1"/>
</dbReference>
<evidence type="ECO:0000256" key="2">
    <source>
        <dbReference type="ARBA" id="ARBA00023125"/>
    </source>
</evidence>
<dbReference type="OrthoDB" id="9812290at2"/>
<dbReference type="GO" id="GO:0003677">
    <property type="term" value="F:DNA binding"/>
    <property type="evidence" value="ECO:0007669"/>
    <property type="project" value="UniProtKB-KW"/>
</dbReference>
<keyword evidence="6" id="KW-1185">Reference proteome</keyword>
<accession>A0A501PFR9</accession>
<dbReference type="InterPro" id="IPR036388">
    <property type="entry name" value="WH-like_DNA-bd_sf"/>
</dbReference>
<comment type="caution">
    <text evidence="5">The sequence shown here is derived from an EMBL/GenBank/DDBJ whole genome shotgun (WGS) entry which is preliminary data.</text>
</comment>
<dbReference type="PANTHER" id="PTHR43537">
    <property type="entry name" value="TRANSCRIPTIONAL REGULATOR, GNTR FAMILY"/>
    <property type="match status" value="1"/>
</dbReference>